<evidence type="ECO:0000256" key="1">
    <source>
        <dbReference type="SAM" id="MobiDB-lite"/>
    </source>
</evidence>
<proteinExistence type="predicted"/>
<feature type="region of interest" description="Disordered" evidence="1">
    <location>
        <begin position="1"/>
        <end position="46"/>
    </location>
</feature>
<dbReference type="EMBL" id="JAAAPX010000324">
    <property type="protein sequence ID" value="KAF4225886.1"/>
    <property type="molecule type" value="Genomic_DNA"/>
</dbReference>
<reference evidence="2" key="2">
    <citation type="submission" date="2020-04" db="EMBL/GenBank/DDBJ databases">
        <authorList>
            <person name="Santos R.A.C."/>
            <person name="Steenwyk J.L."/>
            <person name="Rivero-Menendez O."/>
            <person name="Mead M.E."/>
            <person name="Silva L.P."/>
            <person name="Bastos R.W."/>
            <person name="Alastruey-Izquierdo A."/>
            <person name="Goldman G.H."/>
            <person name="Rokas A."/>
        </authorList>
    </citation>
    <scope>NUCLEOTIDE SEQUENCE</scope>
    <source>
        <strain evidence="2">CNM-CM6805</strain>
    </source>
</reference>
<feature type="region of interest" description="Disordered" evidence="1">
    <location>
        <begin position="357"/>
        <end position="377"/>
    </location>
</feature>
<feature type="compositionally biased region" description="Polar residues" evidence="1">
    <location>
        <begin position="237"/>
        <end position="254"/>
    </location>
</feature>
<feature type="compositionally biased region" description="Basic and acidic residues" evidence="1">
    <location>
        <begin position="171"/>
        <end position="196"/>
    </location>
</feature>
<sequence length="395" mass="42556">MPSHNRRNPPRRRSGRQSLRQSDDSDSSDEGNRSRTTALDEASEPDYDTFQENLKGHAAKTNVRAVLERLAPSRNRQASEIMDCFASLFIKLVAGFKLVLDRMPPKYSDRILLELREQWHSDPQLFLLLTEENLFESAMPQHGAVATRGEGIPAPVAPARTSAKRPASSDVRTENPDGKTRRGEEKERRARLRGKDAGIAGAGRETLATSTLPSDTLGRSSTRDVQRPVPRIAPVTRQMNAPVQPNPATLTTAPSAEPLTGPPPALMPNPQASVAPYQTGTAPNRPAAHAMAPPVPPATLDRITGLLQMLADRLPPLTGTGHLPTRPPATSGVPSTVPQLPEQPPVEQIVAPVPGDIYASGASQLPQGSDPEGWMSFMMDDGHLGSLGFDPDADL</sequence>
<keyword evidence="3" id="KW-1185">Reference proteome</keyword>
<dbReference type="AlphaFoldDB" id="A0A8H4GPM7"/>
<name>A0A8H4GPM7_9EURO</name>
<comment type="caution">
    <text evidence="2">The sequence shown here is derived from an EMBL/GenBank/DDBJ whole genome shotgun (WGS) entry which is preliminary data.</text>
</comment>
<organism evidence="2 3">
    <name type="scientific">Aspergillus fumigatiaffinis</name>
    <dbReference type="NCBI Taxonomy" id="340414"/>
    <lineage>
        <taxon>Eukaryota</taxon>
        <taxon>Fungi</taxon>
        <taxon>Dikarya</taxon>
        <taxon>Ascomycota</taxon>
        <taxon>Pezizomycotina</taxon>
        <taxon>Eurotiomycetes</taxon>
        <taxon>Eurotiomycetidae</taxon>
        <taxon>Eurotiales</taxon>
        <taxon>Aspergillaceae</taxon>
        <taxon>Aspergillus</taxon>
        <taxon>Aspergillus subgen. Fumigati</taxon>
    </lineage>
</organism>
<evidence type="ECO:0000313" key="2">
    <source>
        <dbReference type="EMBL" id="KAF4225886.1"/>
    </source>
</evidence>
<feature type="compositionally biased region" description="Polar residues" evidence="1">
    <location>
        <begin position="270"/>
        <end position="282"/>
    </location>
</feature>
<feature type="region of interest" description="Disordered" evidence="1">
    <location>
        <begin position="151"/>
        <end position="294"/>
    </location>
</feature>
<feature type="compositionally biased region" description="Polar residues" evidence="1">
    <location>
        <begin position="207"/>
        <end position="220"/>
    </location>
</feature>
<evidence type="ECO:0000313" key="3">
    <source>
        <dbReference type="Proteomes" id="UP000653565"/>
    </source>
</evidence>
<gene>
    <name evidence="2" type="ORF">CNMCM6805_005790</name>
</gene>
<reference evidence="2" key="1">
    <citation type="journal article" date="2020" name="bioRxiv">
        <title>Genomic and phenotypic heterogeneity of clinical isolates of the human pathogens Aspergillus fumigatus, Aspergillus lentulus and Aspergillus fumigatiaffinis.</title>
        <authorList>
            <person name="dos Santos R.A.C."/>
            <person name="Steenwyk J.L."/>
            <person name="Rivero-Menendez O."/>
            <person name="Mead M.E."/>
            <person name="Silva L.P."/>
            <person name="Bastos R.W."/>
            <person name="Alastruey-Izquierdo A."/>
            <person name="Goldman G.H."/>
            <person name="Rokas A."/>
        </authorList>
    </citation>
    <scope>NUCLEOTIDE SEQUENCE</scope>
    <source>
        <strain evidence="2">CNM-CM6805</strain>
    </source>
</reference>
<feature type="compositionally biased region" description="Basic residues" evidence="1">
    <location>
        <begin position="1"/>
        <end position="15"/>
    </location>
</feature>
<protein>
    <submittedName>
        <fullName evidence="2">Uncharacterized protein</fullName>
    </submittedName>
</protein>
<dbReference type="Proteomes" id="UP000653565">
    <property type="component" value="Unassembled WGS sequence"/>
</dbReference>
<accession>A0A8H4GPM7</accession>